<dbReference type="InterPro" id="IPR006059">
    <property type="entry name" value="SBP"/>
</dbReference>
<protein>
    <submittedName>
        <fullName evidence="7">Extracellular solute-binding protein</fullName>
    </submittedName>
</protein>
<dbReference type="OrthoDB" id="9798191at2"/>
<proteinExistence type="predicted"/>
<feature type="signal peptide" evidence="6">
    <location>
        <begin position="1"/>
        <end position="21"/>
    </location>
</feature>
<dbReference type="PROSITE" id="PS51257">
    <property type="entry name" value="PROKAR_LIPOPROTEIN"/>
    <property type="match status" value="1"/>
</dbReference>
<evidence type="ECO:0000256" key="4">
    <source>
        <dbReference type="ARBA" id="ARBA00023139"/>
    </source>
</evidence>
<keyword evidence="1" id="KW-1003">Cell membrane</keyword>
<sequence>MRLFKGLLSVVGILGLSVSLASCGNNEQAAKTSDKVTIEYFNQKKEMSPTLKEIIKDFEKQNPDIHVKLTDVPNAGTVLKTRVLAGDMPDVVNIYPQNIDFQEWAKAGYFEDLSDQGYLKNIKNDFEKRFKVNGKVYNVPLSTNVYGFFYNKTAFKQLGVSEPKTWAEFESLVKELIAKGQTPFAIAGTEPWTLNGYHQLALATVTGGGKQANELLRYSKPNALKVDNKYLKEDFERLDLLRMKDAAQKNWRGASYNDAVVSFASQKSLIMPNGSWALAMIQQQKPAFEIGTFAFPGNEPGQELTVGSGDLALSISANSKNKAAAQKFVAYMTTKKAMQKYYDVDGSPVAVKGVKEAGQNSPLYGLSKLAFTKHQMIWLAQDWTSENDFFNLTTNYLMNGDKQEMVDSLNTFFNPMKVSNDREG</sequence>
<evidence type="ECO:0000313" key="7">
    <source>
        <dbReference type="EMBL" id="RXV74301.1"/>
    </source>
</evidence>
<evidence type="ECO:0000256" key="3">
    <source>
        <dbReference type="ARBA" id="ARBA00023136"/>
    </source>
</evidence>
<gene>
    <name evidence="7" type="ORF">D6C19_06195</name>
</gene>
<keyword evidence="4" id="KW-0564">Palmitate</keyword>
<feature type="chain" id="PRO_5038601254" evidence="6">
    <location>
        <begin position="22"/>
        <end position="424"/>
    </location>
</feature>
<keyword evidence="5" id="KW-0449">Lipoprotein</keyword>
<dbReference type="PANTHER" id="PTHR43649">
    <property type="entry name" value="ARABINOSE-BINDING PROTEIN-RELATED"/>
    <property type="match status" value="1"/>
</dbReference>
<dbReference type="SUPFAM" id="SSF53850">
    <property type="entry name" value="Periplasmic binding protein-like II"/>
    <property type="match status" value="1"/>
</dbReference>
<evidence type="ECO:0000256" key="1">
    <source>
        <dbReference type="ARBA" id="ARBA00022475"/>
    </source>
</evidence>
<dbReference type="Pfam" id="PF01547">
    <property type="entry name" value="SBP_bac_1"/>
    <property type="match status" value="1"/>
</dbReference>
<evidence type="ECO:0000256" key="5">
    <source>
        <dbReference type="ARBA" id="ARBA00023288"/>
    </source>
</evidence>
<evidence type="ECO:0000313" key="8">
    <source>
        <dbReference type="Proteomes" id="UP000289316"/>
    </source>
</evidence>
<dbReference type="EMBL" id="QZFR01000041">
    <property type="protein sequence ID" value="RXV74301.1"/>
    <property type="molecule type" value="Genomic_DNA"/>
</dbReference>
<comment type="caution">
    <text evidence="7">The sequence shown here is derived from an EMBL/GenBank/DDBJ whole genome shotgun (WGS) entry which is preliminary data.</text>
</comment>
<evidence type="ECO:0000256" key="2">
    <source>
        <dbReference type="ARBA" id="ARBA00022729"/>
    </source>
</evidence>
<name>A0A4Q2AYR8_9LACO</name>
<dbReference type="Gene3D" id="3.40.190.10">
    <property type="entry name" value="Periplasmic binding protein-like II"/>
    <property type="match status" value="2"/>
</dbReference>
<dbReference type="Proteomes" id="UP000289316">
    <property type="component" value="Unassembled WGS sequence"/>
</dbReference>
<dbReference type="RefSeq" id="WP_119448274.1">
    <property type="nucleotide sequence ID" value="NZ_QWMU01000027.1"/>
</dbReference>
<organism evidence="7 8">
    <name type="scientific">Ligilactobacillus murinus</name>
    <dbReference type="NCBI Taxonomy" id="1622"/>
    <lineage>
        <taxon>Bacteria</taxon>
        <taxon>Bacillati</taxon>
        <taxon>Bacillota</taxon>
        <taxon>Bacilli</taxon>
        <taxon>Lactobacillales</taxon>
        <taxon>Lactobacillaceae</taxon>
        <taxon>Ligilactobacillus</taxon>
    </lineage>
</organism>
<reference evidence="7 8" key="1">
    <citation type="submission" date="2018-09" db="EMBL/GenBank/DDBJ databases">
        <title>Murine metabolic-syndrome-specific gut microbial biobank.</title>
        <authorList>
            <person name="Liu C."/>
        </authorList>
    </citation>
    <scope>NUCLEOTIDE SEQUENCE [LARGE SCALE GENOMIC DNA]</scope>
    <source>
        <strain evidence="7 8">C-30</strain>
    </source>
</reference>
<keyword evidence="2 6" id="KW-0732">Signal</keyword>
<dbReference type="AlphaFoldDB" id="A0A4Q2AYR8"/>
<accession>A0A4Q2AYR8</accession>
<keyword evidence="3" id="KW-0472">Membrane</keyword>
<dbReference type="InterPro" id="IPR050490">
    <property type="entry name" value="Bact_solute-bd_prot1"/>
</dbReference>
<dbReference type="PANTHER" id="PTHR43649:SF33">
    <property type="entry name" value="POLYGALACTURONAN_RHAMNOGALACTURONAN-BINDING PROTEIN YTCQ"/>
    <property type="match status" value="1"/>
</dbReference>
<evidence type="ECO:0000256" key="6">
    <source>
        <dbReference type="SAM" id="SignalP"/>
    </source>
</evidence>